<sequence>MLHFKNLSPLFMSQETQEETPDVWMLNMRRGTFEEAWKHSDAVLKERAGKPCWHWPRHFQYVWDGSSLQGKRVLVRCYHGLGDTIQFIRFAPLIKAIAQEVIVWAQAPLIPLLETIPTIDRLLPLHDGTPEVDYDVDVEVMELTHIFRTTLDTIPSQIPYLQLEPLPLPGDKGKLNVGLVWKPGDWNPHRSIPFDFLRPLAEVQGINLYILQENAATAGWQEGFGIHPGEFSLYEYGRAIKGLDLLLTVDSMPAHLAGALNVPVWTLLHAHADWRWMDDREDSPWYPSMCLFRQETADDWAGVISRVMVELEKLKKEA</sequence>
<proteinExistence type="predicted"/>
<evidence type="ECO:0000313" key="2">
    <source>
        <dbReference type="Proteomes" id="UP000324133"/>
    </source>
</evidence>
<keyword evidence="1" id="KW-0808">Transferase</keyword>
<reference evidence="1 2" key="1">
    <citation type="submission" date="2019-07" db="EMBL/GenBank/DDBJ databases">
        <title>Rufibacter sp. nov., isolated from lake sediment.</title>
        <authorList>
            <person name="Qu J.-H."/>
        </authorList>
    </citation>
    <scope>NUCLEOTIDE SEQUENCE [LARGE SCALE GENOMIC DNA]</scope>
    <source>
        <strain evidence="1 2">NBS58-1</strain>
    </source>
</reference>
<organism evidence="1 2">
    <name type="scientific">Rufibacter hautae</name>
    <dbReference type="NCBI Taxonomy" id="2595005"/>
    <lineage>
        <taxon>Bacteria</taxon>
        <taxon>Pseudomonadati</taxon>
        <taxon>Bacteroidota</taxon>
        <taxon>Cytophagia</taxon>
        <taxon>Cytophagales</taxon>
        <taxon>Hymenobacteraceae</taxon>
        <taxon>Rufibacter</taxon>
    </lineage>
</organism>
<comment type="caution">
    <text evidence="1">The sequence shown here is derived from an EMBL/GenBank/DDBJ whole genome shotgun (WGS) entry which is preliminary data.</text>
</comment>
<dbReference type="OrthoDB" id="6193797at2"/>
<keyword evidence="2" id="KW-1185">Reference proteome</keyword>
<accession>A0A5B6THR4</accession>
<protein>
    <submittedName>
        <fullName evidence="1">Glycosyltransferase family 9 protein</fullName>
    </submittedName>
</protein>
<dbReference type="Proteomes" id="UP000324133">
    <property type="component" value="Unassembled WGS sequence"/>
</dbReference>
<name>A0A5B6THR4_9BACT</name>
<dbReference type="AlphaFoldDB" id="A0A5B6THR4"/>
<dbReference type="Gene3D" id="3.40.50.2000">
    <property type="entry name" value="Glycogen Phosphorylase B"/>
    <property type="match status" value="1"/>
</dbReference>
<dbReference type="SUPFAM" id="SSF53756">
    <property type="entry name" value="UDP-Glycosyltransferase/glycogen phosphorylase"/>
    <property type="match status" value="1"/>
</dbReference>
<dbReference type="GO" id="GO:0016757">
    <property type="term" value="F:glycosyltransferase activity"/>
    <property type="evidence" value="ECO:0007669"/>
    <property type="project" value="InterPro"/>
</dbReference>
<evidence type="ECO:0000313" key="1">
    <source>
        <dbReference type="EMBL" id="KAA3439536.1"/>
    </source>
</evidence>
<dbReference type="InterPro" id="IPR002201">
    <property type="entry name" value="Glyco_trans_9"/>
</dbReference>
<dbReference type="EMBL" id="VKKY01000001">
    <property type="protein sequence ID" value="KAA3439536.1"/>
    <property type="molecule type" value="Genomic_DNA"/>
</dbReference>
<gene>
    <name evidence="1" type="ORF">FOA19_02285</name>
</gene>
<dbReference type="Pfam" id="PF01075">
    <property type="entry name" value="Glyco_transf_9"/>
    <property type="match status" value="1"/>
</dbReference>